<name>A0A382C9U7_9ZZZZ</name>
<keyword evidence="1" id="KW-1133">Transmembrane helix</keyword>
<protein>
    <submittedName>
        <fullName evidence="2">Uncharacterized protein</fullName>
    </submittedName>
</protein>
<sequence>VVSTVIGAVVGLAVCLTLVYITRRLSEIVDAVDSASE</sequence>
<keyword evidence="1" id="KW-0472">Membrane</keyword>
<feature type="transmembrane region" description="Helical" evidence="1">
    <location>
        <begin position="6"/>
        <end position="22"/>
    </location>
</feature>
<evidence type="ECO:0000256" key="1">
    <source>
        <dbReference type="SAM" id="Phobius"/>
    </source>
</evidence>
<proteinExistence type="predicted"/>
<dbReference type="AlphaFoldDB" id="A0A382C9U7"/>
<organism evidence="2">
    <name type="scientific">marine metagenome</name>
    <dbReference type="NCBI Taxonomy" id="408172"/>
    <lineage>
        <taxon>unclassified sequences</taxon>
        <taxon>metagenomes</taxon>
        <taxon>ecological metagenomes</taxon>
    </lineage>
</organism>
<keyword evidence="1" id="KW-0812">Transmembrane</keyword>
<dbReference type="EMBL" id="UINC01033487">
    <property type="protein sequence ID" value="SVB22856.1"/>
    <property type="molecule type" value="Genomic_DNA"/>
</dbReference>
<reference evidence="2" key="1">
    <citation type="submission" date="2018-05" db="EMBL/GenBank/DDBJ databases">
        <authorList>
            <person name="Lanie J.A."/>
            <person name="Ng W.-L."/>
            <person name="Kazmierczak K.M."/>
            <person name="Andrzejewski T.M."/>
            <person name="Davidsen T.M."/>
            <person name="Wayne K.J."/>
            <person name="Tettelin H."/>
            <person name="Glass J.I."/>
            <person name="Rusch D."/>
            <person name="Podicherti R."/>
            <person name="Tsui H.-C.T."/>
            <person name="Winkler M.E."/>
        </authorList>
    </citation>
    <scope>NUCLEOTIDE SEQUENCE</scope>
</reference>
<accession>A0A382C9U7</accession>
<evidence type="ECO:0000313" key="2">
    <source>
        <dbReference type="EMBL" id="SVB22856.1"/>
    </source>
</evidence>
<gene>
    <name evidence="2" type="ORF">METZ01_LOCUS175710</name>
</gene>
<feature type="non-terminal residue" evidence="2">
    <location>
        <position position="1"/>
    </location>
</feature>